<dbReference type="InterPro" id="IPR032503">
    <property type="entry name" value="FAO_M"/>
</dbReference>
<dbReference type="InterPro" id="IPR027266">
    <property type="entry name" value="TrmE/GcvT-like"/>
</dbReference>
<dbReference type="InterPro" id="IPR028896">
    <property type="entry name" value="GcvT/YgfZ/DmdA"/>
</dbReference>
<comment type="caution">
    <text evidence="8">The sequence shown here is derived from an EMBL/GenBank/DDBJ whole genome shotgun (WGS) entry which is preliminary data.</text>
</comment>
<evidence type="ECO:0000259" key="7">
    <source>
        <dbReference type="Pfam" id="PF16350"/>
    </source>
</evidence>
<dbReference type="Pfam" id="PF01571">
    <property type="entry name" value="GCV_T"/>
    <property type="match status" value="1"/>
</dbReference>
<dbReference type="GO" id="GO:0016491">
    <property type="term" value="F:oxidoreductase activity"/>
    <property type="evidence" value="ECO:0007669"/>
    <property type="project" value="UniProtKB-KW"/>
</dbReference>
<keyword evidence="2" id="KW-0808">Transferase</keyword>
<dbReference type="InterPro" id="IPR013977">
    <property type="entry name" value="GcvT_C"/>
</dbReference>
<dbReference type="Pfam" id="PF16350">
    <property type="entry name" value="FAO_M"/>
    <property type="match status" value="1"/>
</dbReference>
<dbReference type="InterPro" id="IPR029043">
    <property type="entry name" value="GcvT/YgfZ_C"/>
</dbReference>
<evidence type="ECO:0000259" key="4">
    <source>
        <dbReference type="Pfam" id="PF01266"/>
    </source>
</evidence>
<dbReference type="InterPro" id="IPR006222">
    <property type="entry name" value="GCVT_N"/>
</dbReference>
<dbReference type="SUPFAM" id="SSF103025">
    <property type="entry name" value="Folate-binding domain"/>
    <property type="match status" value="1"/>
</dbReference>
<evidence type="ECO:0000256" key="3">
    <source>
        <dbReference type="ARBA" id="ARBA00023002"/>
    </source>
</evidence>
<dbReference type="EMBL" id="SHBP01000001">
    <property type="protein sequence ID" value="RZO22881.1"/>
    <property type="molecule type" value="Genomic_DNA"/>
</dbReference>
<dbReference type="InterPro" id="IPR006076">
    <property type="entry name" value="FAD-dep_OxRdtase"/>
</dbReference>
<feature type="domain" description="Aminomethyltransferase C-terminal" evidence="6">
    <location>
        <begin position="751"/>
        <end position="829"/>
    </location>
</feature>
<dbReference type="Gene3D" id="3.30.9.10">
    <property type="entry name" value="D-Amino Acid Oxidase, subunit A, domain 2"/>
    <property type="match status" value="1"/>
</dbReference>
<dbReference type="AlphaFoldDB" id="A0A520MNT4"/>
<evidence type="ECO:0000256" key="1">
    <source>
        <dbReference type="ARBA" id="ARBA00008609"/>
    </source>
</evidence>
<accession>A0A520MNT4</accession>
<dbReference type="PANTHER" id="PTHR43757">
    <property type="entry name" value="AMINOMETHYLTRANSFERASE"/>
    <property type="match status" value="1"/>
</dbReference>
<keyword evidence="3" id="KW-0560">Oxidoreductase</keyword>
<evidence type="ECO:0000259" key="5">
    <source>
        <dbReference type="Pfam" id="PF01571"/>
    </source>
</evidence>
<organism evidence="8 9">
    <name type="scientific">SAR92 clade bacterium</name>
    <dbReference type="NCBI Taxonomy" id="2315479"/>
    <lineage>
        <taxon>Bacteria</taxon>
        <taxon>Pseudomonadati</taxon>
        <taxon>Pseudomonadota</taxon>
        <taxon>Gammaproteobacteria</taxon>
        <taxon>Cellvibrionales</taxon>
        <taxon>Porticoccaceae</taxon>
        <taxon>SAR92 clade</taxon>
    </lineage>
</organism>
<evidence type="ECO:0000259" key="6">
    <source>
        <dbReference type="Pfam" id="PF08669"/>
    </source>
</evidence>
<dbReference type="SUPFAM" id="SSF51905">
    <property type="entry name" value="FAD/NAD(P)-binding domain"/>
    <property type="match status" value="1"/>
</dbReference>
<gene>
    <name evidence="8" type="ORF">EVB03_00510</name>
</gene>
<dbReference type="Gene3D" id="3.50.50.60">
    <property type="entry name" value="FAD/NAD(P)-binding domain"/>
    <property type="match status" value="1"/>
</dbReference>
<dbReference type="Pfam" id="PF08669">
    <property type="entry name" value="GCV_T_C"/>
    <property type="match status" value="1"/>
</dbReference>
<evidence type="ECO:0000256" key="2">
    <source>
        <dbReference type="ARBA" id="ARBA00022576"/>
    </source>
</evidence>
<dbReference type="Pfam" id="PF01266">
    <property type="entry name" value="DAO"/>
    <property type="match status" value="1"/>
</dbReference>
<name>A0A520MNT4_9GAMM</name>
<evidence type="ECO:0000313" key="9">
    <source>
        <dbReference type="Proteomes" id="UP000315889"/>
    </source>
</evidence>
<dbReference type="SUPFAM" id="SSF101790">
    <property type="entry name" value="Aminomethyltransferase beta-barrel domain"/>
    <property type="match status" value="1"/>
</dbReference>
<feature type="domain" description="FAD dependent oxidoreductase central" evidence="7">
    <location>
        <begin position="371"/>
        <end position="424"/>
    </location>
</feature>
<dbReference type="Gene3D" id="3.30.1360.120">
    <property type="entry name" value="Probable tRNA modification gtpase trme, domain 1"/>
    <property type="match status" value="1"/>
</dbReference>
<comment type="similarity">
    <text evidence="1">Belongs to the GcvT family.</text>
</comment>
<sequence>MKKNARVVVVGGGVVGVSTLYHLAKKGWTDVVLVERKELTSGSTWHAAGLLPLFNMSYSVGKLHQYSVNFYHELEKETEQNVGFSVVSNIRLASTEDRMDEYRYYAGVAQTVGVEVNFLTPEQVKDAWPMCNIEGLIGAIQHPDDGYIQPADLTQALAKGARSRGAEIYRNTAVLDLEQQSDDSWIVKTDKGDIHCEHVVACTGNFARKTGEMVGLDIPVIPVEHQYIVTDPHPEILKRKAAGLPEQAVLRDSDAGYYLREEAGGMILGPYEENAPCCYVDGPSAESEYELFNGDLDRLMPHVEACMERVPAFAEVGVKTIYNGAIAYTPDGNPIVGPAWGLKNFWLNEGHSFGITAAGGAGWQLAEWIVDGEPTVDMMGVDPRRFGPYATRGYLRSKNEEAYDHVFKNHYPDEERSAARPLKTAPCYDRMKDLGAVFGSVYGWERPNWFAPPNYALTEQELNKDDTLWNKNHSTALSDGRIVEKNSFRRSNYFDFVGNECRHVHEKVGLLDMSAFSKATVSGAGAEAWLNSIVANNVPKAIGRIGLCHMLSLNGGVRAEFTIYKRAKNSYYLVFAGANERHDWDYLTKLAPKDGSVQLQKITTQMGVLVLAGPKSREVLQKLTDTNLSNDKFKWLTGKPINVGYAQAEALRVNFVGELGWELHHPIEMQNYIFDELMKAGAEFDIKPFGIRAMDSMRLEKSYRLIPREMSIEYAALESGLDRFVKLDKECDFVGKTALLDWQKRGFVNSFVTLEVHDVEDADARGSEGLYKDGQLVGRATSGGFGFRVNKSLALGLVQVAFGVEGTELEIEILGKRRRATVISESAFDPDNAALRS</sequence>
<feature type="domain" description="GCVT N-terminal" evidence="5">
    <location>
        <begin position="428"/>
        <end position="729"/>
    </location>
</feature>
<dbReference type="SUPFAM" id="SSF54373">
    <property type="entry name" value="FAD-linked reductases, C-terminal domain"/>
    <property type="match status" value="1"/>
</dbReference>
<keyword evidence="2" id="KW-0032">Aminotransferase</keyword>
<evidence type="ECO:0000313" key="8">
    <source>
        <dbReference type="EMBL" id="RZO22881.1"/>
    </source>
</evidence>
<dbReference type="PANTHER" id="PTHR43757:SF2">
    <property type="entry name" value="AMINOMETHYLTRANSFERASE, MITOCHONDRIAL"/>
    <property type="match status" value="1"/>
</dbReference>
<feature type="domain" description="FAD dependent oxidoreductase" evidence="4">
    <location>
        <begin position="6"/>
        <end position="368"/>
    </location>
</feature>
<dbReference type="Proteomes" id="UP000315889">
    <property type="component" value="Unassembled WGS sequence"/>
</dbReference>
<dbReference type="GO" id="GO:0008483">
    <property type="term" value="F:transaminase activity"/>
    <property type="evidence" value="ECO:0007669"/>
    <property type="project" value="UniProtKB-KW"/>
</dbReference>
<proteinExistence type="inferred from homology"/>
<dbReference type="Gene3D" id="2.40.30.110">
    <property type="entry name" value="Aminomethyltransferase beta-barrel domains"/>
    <property type="match status" value="1"/>
</dbReference>
<dbReference type="InterPro" id="IPR036188">
    <property type="entry name" value="FAD/NAD-bd_sf"/>
</dbReference>
<dbReference type="Gene3D" id="3.30.70.1400">
    <property type="entry name" value="Aminomethyltransferase beta-barrel domains"/>
    <property type="match status" value="1"/>
</dbReference>
<reference evidence="8 9" key="1">
    <citation type="submission" date="2019-02" db="EMBL/GenBank/DDBJ databases">
        <title>Prokaryotic population dynamics and viral predation in marine succession experiment using metagenomics: the confinement effect.</title>
        <authorList>
            <person name="Haro-Moreno J.M."/>
            <person name="Rodriguez-Valera F."/>
            <person name="Lopez-Perez M."/>
        </authorList>
    </citation>
    <scope>NUCLEOTIDE SEQUENCE [LARGE SCALE GENOMIC DNA]</scope>
    <source>
        <strain evidence="8">MED-G170</strain>
    </source>
</reference>
<protein>
    <submittedName>
        <fullName evidence="8">FAD-dependent oxidoreductase</fullName>
    </submittedName>
</protein>